<evidence type="ECO:0000256" key="7">
    <source>
        <dbReference type="ARBA" id="ARBA00023136"/>
    </source>
</evidence>
<dbReference type="Pfam" id="PF00528">
    <property type="entry name" value="BPD_transp_1"/>
    <property type="match status" value="1"/>
</dbReference>
<dbReference type="SUPFAM" id="SSF161098">
    <property type="entry name" value="MetI-like"/>
    <property type="match status" value="1"/>
</dbReference>
<accession>A0ABV3U965</accession>
<evidence type="ECO:0000256" key="5">
    <source>
        <dbReference type="ARBA" id="ARBA00022692"/>
    </source>
</evidence>
<evidence type="ECO:0000259" key="9">
    <source>
        <dbReference type="PROSITE" id="PS50928"/>
    </source>
</evidence>
<evidence type="ECO:0000256" key="8">
    <source>
        <dbReference type="RuleBase" id="RU363032"/>
    </source>
</evidence>
<dbReference type="Gene3D" id="1.10.3720.10">
    <property type="entry name" value="MetI-like"/>
    <property type="match status" value="1"/>
</dbReference>
<dbReference type="PANTHER" id="PTHR42929">
    <property type="entry name" value="INNER MEMBRANE ABC TRANSPORTER PERMEASE PROTEIN YDCU-RELATED-RELATED"/>
    <property type="match status" value="1"/>
</dbReference>
<evidence type="ECO:0000256" key="3">
    <source>
        <dbReference type="ARBA" id="ARBA00022448"/>
    </source>
</evidence>
<comment type="subcellular location">
    <subcellularLocation>
        <location evidence="1 8">Cell membrane</location>
        <topology evidence="1 8">Multi-pass membrane protein</topology>
    </subcellularLocation>
</comment>
<dbReference type="Proteomes" id="UP001557485">
    <property type="component" value="Unassembled WGS sequence"/>
</dbReference>
<keyword evidence="5 8" id="KW-0812">Transmembrane</keyword>
<dbReference type="PANTHER" id="PTHR42929:SF1">
    <property type="entry name" value="INNER MEMBRANE ABC TRANSPORTER PERMEASE PROTEIN YDCU-RELATED"/>
    <property type="match status" value="1"/>
</dbReference>
<sequence>MPATWFHKPVQTLMNRAERLRNNLMALPPGLYLLLFFAVPSLMMLFASFRYPGEYGGLAPWYYMEDGQFSLDFTLENWLRLFESGIYLGLLFKSLGYALLTTLICTLMAYPLALMIARSQKRFRDLLLLLVILPFWSNFLVRIYAWMIIFSPQGALTIGLNHVTTALGLEPISLMFSSTAVVTCLVYVHLPFMILPLYANLEKHDSRLLDAAQDLGANRFQCFWLITWPQSLPGIYAGAILVFIPSLGIFAIPDLLGGTNGIMIGNVIKQQFVESRDWPFGSVLSLVLTGITLLLVLLAAKLGKTGGANNGK</sequence>
<organism evidence="10 11">
    <name type="scientific">Zhongshania guokunii</name>
    <dbReference type="NCBI Taxonomy" id="641783"/>
    <lineage>
        <taxon>Bacteria</taxon>
        <taxon>Pseudomonadati</taxon>
        <taxon>Pseudomonadota</taxon>
        <taxon>Gammaproteobacteria</taxon>
        <taxon>Cellvibrionales</taxon>
        <taxon>Spongiibacteraceae</taxon>
        <taxon>Zhongshania</taxon>
    </lineage>
</organism>
<feature type="transmembrane region" description="Helical" evidence="8">
    <location>
        <begin position="126"/>
        <end position="152"/>
    </location>
</feature>
<proteinExistence type="inferred from homology"/>
<evidence type="ECO:0000313" key="10">
    <source>
        <dbReference type="EMBL" id="MEX1669673.1"/>
    </source>
</evidence>
<comment type="caution">
    <text evidence="10">The sequence shown here is derived from an EMBL/GenBank/DDBJ whole genome shotgun (WGS) entry which is preliminary data.</text>
</comment>
<feature type="transmembrane region" description="Helical" evidence="8">
    <location>
        <begin position="172"/>
        <end position="199"/>
    </location>
</feature>
<keyword evidence="4" id="KW-1003">Cell membrane</keyword>
<dbReference type="PROSITE" id="PS50928">
    <property type="entry name" value="ABC_TM1"/>
    <property type="match status" value="1"/>
</dbReference>
<dbReference type="InterPro" id="IPR000515">
    <property type="entry name" value="MetI-like"/>
</dbReference>
<feature type="transmembrane region" description="Helical" evidence="8">
    <location>
        <begin position="278"/>
        <end position="300"/>
    </location>
</feature>
<keyword evidence="11" id="KW-1185">Reference proteome</keyword>
<evidence type="ECO:0000256" key="6">
    <source>
        <dbReference type="ARBA" id="ARBA00022989"/>
    </source>
</evidence>
<evidence type="ECO:0000256" key="1">
    <source>
        <dbReference type="ARBA" id="ARBA00004651"/>
    </source>
</evidence>
<feature type="transmembrane region" description="Helical" evidence="8">
    <location>
        <begin position="86"/>
        <end position="114"/>
    </location>
</feature>
<reference evidence="10 11" key="1">
    <citation type="journal article" date="2011" name="Int. J. Syst. Evol. Microbiol.">
        <title>Zhongshania antarctica gen. nov., sp. nov. and Zhongshania guokunii sp. nov., gammaproteobacteria respectively isolated from coastal attached (fast) ice and surface seawater of the Antarctic.</title>
        <authorList>
            <person name="Li H.J."/>
            <person name="Zhang X.Y."/>
            <person name="Chen C.X."/>
            <person name="Zhang Y.J."/>
            <person name="Gao Z.M."/>
            <person name="Yu Y."/>
            <person name="Chen X.L."/>
            <person name="Chen B."/>
            <person name="Zhang Y.Z."/>
        </authorList>
    </citation>
    <scope>NUCLEOTIDE SEQUENCE [LARGE SCALE GENOMIC DNA]</scope>
    <source>
        <strain evidence="10 11">ZS6-22T</strain>
    </source>
</reference>
<dbReference type="CDD" id="cd06261">
    <property type="entry name" value="TM_PBP2"/>
    <property type="match status" value="1"/>
</dbReference>
<dbReference type="EMBL" id="JBFRYA010000010">
    <property type="protein sequence ID" value="MEX1669673.1"/>
    <property type="molecule type" value="Genomic_DNA"/>
</dbReference>
<comment type="similarity">
    <text evidence="2">Belongs to the binding-protein-dependent transport system permease family. CysTW subfamily.</text>
</comment>
<dbReference type="RefSeq" id="WP_368381956.1">
    <property type="nucleotide sequence ID" value="NZ_JBFRYA010000010.1"/>
</dbReference>
<dbReference type="InterPro" id="IPR035906">
    <property type="entry name" value="MetI-like_sf"/>
</dbReference>
<keyword evidence="3 8" id="KW-0813">Transport</keyword>
<evidence type="ECO:0000256" key="2">
    <source>
        <dbReference type="ARBA" id="ARBA00007069"/>
    </source>
</evidence>
<keyword evidence="7 8" id="KW-0472">Membrane</keyword>
<evidence type="ECO:0000313" key="11">
    <source>
        <dbReference type="Proteomes" id="UP001557485"/>
    </source>
</evidence>
<protein>
    <submittedName>
        <fullName evidence="10">ABC transporter permease</fullName>
    </submittedName>
</protein>
<name>A0ABV3U965_9GAMM</name>
<evidence type="ECO:0000256" key="4">
    <source>
        <dbReference type="ARBA" id="ARBA00022475"/>
    </source>
</evidence>
<feature type="transmembrane region" description="Helical" evidence="8">
    <location>
        <begin position="31"/>
        <end position="51"/>
    </location>
</feature>
<keyword evidence="6 8" id="KW-1133">Transmembrane helix</keyword>
<gene>
    <name evidence="10" type="ORF">AB4876_12205</name>
</gene>
<feature type="domain" description="ABC transmembrane type-1" evidence="9">
    <location>
        <begin position="91"/>
        <end position="299"/>
    </location>
</feature>